<feature type="transmembrane region" description="Helical" evidence="2">
    <location>
        <begin position="279"/>
        <end position="302"/>
    </location>
</feature>
<dbReference type="PANTHER" id="PTHR36844:SF1">
    <property type="entry name" value="PROTEASE PRSW"/>
    <property type="match status" value="1"/>
</dbReference>
<feature type="region of interest" description="Disordered" evidence="1">
    <location>
        <begin position="426"/>
        <end position="445"/>
    </location>
</feature>
<evidence type="ECO:0000313" key="3">
    <source>
        <dbReference type="EMBL" id="AXE38353.1"/>
    </source>
</evidence>
<proteinExistence type="predicted"/>
<dbReference type="InterPro" id="IPR026898">
    <property type="entry name" value="PrsW"/>
</dbReference>
<reference evidence="3 4" key="1">
    <citation type="submission" date="2017-12" db="EMBL/GenBank/DDBJ databases">
        <title>The whole genome sequence of the Acidipropionibacterium virtanenii sp. nov. type strain JS278.</title>
        <authorList>
            <person name="Laine P."/>
            <person name="Deptula P."/>
            <person name="Varmanen P."/>
            <person name="Auvinen P."/>
        </authorList>
    </citation>
    <scope>NUCLEOTIDE SEQUENCE [LARGE SCALE GENOMIC DNA]</scope>
    <source>
        <strain evidence="3 4">JS278</strain>
    </source>
</reference>
<protein>
    <recommendedName>
        <fullName evidence="5">Protease PrsW</fullName>
    </recommendedName>
</protein>
<dbReference type="KEGG" id="acij:JS278_01175"/>
<gene>
    <name evidence="3" type="ORF">JS278_01175</name>
</gene>
<feature type="transmembrane region" description="Helical" evidence="2">
    <location>
        <begin position="68"/>
        <end position="87"/>
    </location>
</feature>
<dbReference type="PANTHER" id="PTHR36844">
    <property type="entry name" value="PROTEASE PRSW"/>
    <property type="match status" value="1"/>
</dbReference>
<feature type="transmembrane region" description="Helical" evidence="2">
    <location>
        <begin position="172"/>
        <end position="192"/>
    </location>
</feature>
<evidence type="ECO:0000256" key="1">
    <source>
        <dbReference type="SAM" id="MobiDB-lite"/>
    </source>
</evidence>
<feature type="transmembrane region" description="Helical" evidence="2">
    <location>
        <begin position="248"/>
        <end position="267"/>
    </location>
</feature>
<keyword evidence="2" id="KW-0472">Membrane</keyword>
<name>A0A344USV5_9ACTN</name>
<dbReference type="Proteomes" id="UP000251995">
    <property type="component" value="Chromosome"/>
</dbReference>
<keyword evidence="2" id="KW-0812">Transmembrane</keyword>
<feature type="transmembrane region" description="Helical" evidence="2">
    <location>
        <begin position="94"/>
        <end position="118"/>
    </location>
</feature>
<keyword evidence="2" id="KW-1133">Transmembrane helix</keyword>
<dbReference type="EMBL" id="CP025198">
    <property type="protein sequence ID" value="AXE38353.1"/>
    <property type="molecule type" value="Genomic_DNA"/>
</dbReference>
<sequence>MSGSIVSQRPWWSRLVRNPWTWIVLATILASAALLYSQYRIFHADTPVTVDGKKYLIPGITMRSFKIAFQYAWPTAAVWSLLFIWLDRFRTRHLAIWFTVFAWGGPVATTASLHINTWMAGLLKVDGGVDPTQGAGPAIYSAPFVEETCKATILFLLALFMRERLTSIVQTVSLAGLSAIGFAFIENVIYYARADNYARITIAAGDPIEAVRRQAFLRGVVTSFGHPLFTSMTGIGLALGLRSRSRLVRILAPVTGFLGAVIGHMAFNGTLSVVPEDKLMTYWFIALGLVASVVVFLVIRLFREGRMIRNRLGDYVVMGWLTPRDPIVLSAMRRRWWIGFVALSHGLRTWWATLAFMRATTELAYLRDAVTRGTVDGAEARQKELLDRIEGLRPRAVTESAGARPVPPHLPAWWPRRRQIAQAVRRFAPPAPGSRPAAGWAPPRP</sequence>
<keyword evidence="4" id="KW-1185">Reference proteome</keyword>
<dbReference type="RefSeq" id="WP_114044374.1">
    <property type="nucleotide sequence ID" value="NZ_CP025198.1"/>
</dbReference>
<dbReference type="OrthoDB" id="9785431at2"/>
<feature type="transmembrane region" description="Helical" evidence="2">
    <location>
        <begin position="20"/>
        <end position="39"/>
    </location>
</feature>
<evidence type="ECO:0000313" key="4">
    <source>
        <dbReference type="Proteomes" id="UP000251995"/>
    </source>
</evidence>
<accession>A0A344USV5</accession>
<evidence type="ECO:0008006" key="5">
    <source>
        <dbReference type="Google" id="ProtNLM"/>
    </source>
</evidence>
<dbReference type="AlphaFoldDB" id="A0A344USV5"/>
<dbReference type="Pfam" id="PF13367">
    <property type="entry name" value="PrsW-protease"/>
    <property type="match status" value="1"/>
</dbReference>
<dbReference type="GO" id="GO:0008233">
    <property type="term" value="F:peptidase activity"/>
    <property type="evidence" value="ECO:0007669"/>
    <property type="project" value="InterPro"/>
</dbReference>
<feature type="compositionally biased region" description="Low complexity" evidence="1">
    <location>
        <begin position="434"/>
        <end position="445"/>
    </location>
</feature>
<evidence type="ECO:0000256" key="2">
    <source>
        <dbReference type="SAM" id="Phobius"/>
    </source>
</evidence>
<organism evidence="3 4">
    <name type="scientific">Acidipropionibacterium virtanenii</name>
    <dbReference type="NCBI Taxonomy" id="2057246"/>
    <lineage>
        <taxon>Bacteria</taxon>
        <taxon>Bacillati</taxon>
        <taxon>Actinomycetota</taxon>
        <taxon>Actinomycetes</taxon>
        <taxon>Propionibacteriales</taxon>
        <taxon>Propionibacteriaceae</taxon>
        <taxon>Acidipropionibacterium</taxon>
    </lineage>
</organism>